<evidence type="ECO:0000256" key="1">
    <source>
        <dbReference type="SAM" id="MobiDB-lite"/>
    </source>
</evidence>
<evidence type="ECO:0000313" key="2">
    <source>
        <dbReference type="EMBL" id="GBO41457.1"/>
    </source>
</evidence>
<reference evidence="2 3" key="1">
    <citation type="journal article" date="2019" name="Sci. Rep.">
        <title>Orb-weaving spider Araneus ventricosus genome elucidates the spidroin gene catalogue.</title>
        <authorList>
            <person name="Kono N."/>
            <person name="Nakamura H."/>
            <person name="Ohtoshi R."/>
            <person name="Moran D.A.P."/>
            <person name="Shinohara A."/>
            <person name="Yoshida Y."/>
            <person name="Fujiwara M."/>
            <person name="Mori M."/>
            <person name="Tomita M."/>
            <person name="Arakawa K."/>
        </authorList>
    </citation>
    <scope>NUCLEOTIDE SEQUENCE [LARGE SCALE GENOMIC DNA]</scope>
</reference>
<protein>
    <submittedName>
        <fullName evidence="2">Uncharacterized protein</fullName>
    </submittedName>
</protein>
<name>A0A4Y2WZV4_ARAVE</name>
<gene>
    <name evidence="2" type="ORF">AVEN_255912_1</name>
</gene>
<dbReference type="AlphaFoldDB" id="A0A4Y2WZV4"/>
<organism evidence="2 3">
    <name type="scientific">Araneus ventricosus</name>
    <name type="common">Orbweaver spider</name>
    <name type="synonym">Epeira ventricosa</name>
    <dbReference type="NCBI Taxonomy" id="182803"/>
    <lineage>
        <taxon>Eukaryota</taxon>
        <taxon>Metazoa</taxon>
        <taxon>Ecdysozoa</taxon>
        <taxon>Arthropoda</taxon>
        <taxon>Chelicerata</taxon>
        <taxon>Arachnida</taxon>
        <taxon>Araneae</taxon>
        <taxon>Araneomorphae</taxon>
        <taxon>Entelegynae</taxon>
        <taxon>Araneoidea</taxon>
        <taxon>Araneidae</taxon>
        <taxon>Araneus</taxon>
    </lineage>
</organism>
<accession>A0A4Y2WZV4</accession>
<comment type="caution">
    <text evidence="2">The sequence shown here is derived from an EMBL/GenBank/DDBJ whole genome shotgun (WGS) entry which is preliminary data.</text>
</comment>
<dbReference type="Proteomes" id="UP000499080">
    <property type="component" value="Unassembled WGS sequence"/>
</dbReference>
<sequence length="81" mass="8792">TDSMRTTDAPDPRSDKPQISSAVRLTSCHGNRLARCRSGSCKDICGFPRGGGNKLKHQRREKEETRSVPLACCSLCSVLAS</sequence>
<feature type="region of interest" description="Disordered" evidence="1">
    <location>
        <begin position="1"/>
        <end position="21"/>
    </location>
</feature>
<dbReference type="EMBL" id="BGPR01067145">
    <property type="protein sequence ID" value="GBO41457.1"/>
    <property type="molecule type" value="Genomic_DNA"/>
</dbReference>
<feature type="non-terminal residue" evidence="2">
    <location>
        <position position="1"/>
    </location>
</feature>
<evidence type="ECO:0000313" key="3">
    <source>
        <dbReference type="Proteomes" id="UP000499080"/>
    </source>
</evidence>
<keyword evidence="3" id="KW-1185">Reference proteome</keyword>
<proteinExistence type="predicted"/>